<evidence type="ECO:0000259" key="9">
    <source>
        <dbReference type="PROSITE" id="PS51371"/>
    </source>
</evidence>
<accession>A0ABS1HFD8</accession>
<dbReference type="InterPro" id="IPR033480">
    <property type="entry name" value="sCache_2"/>
</dbReference>
<evidence type="ECO:0000256" key="4">
    <source>
        <dbReference type="ARBA" id="ARBA00022737"/>
    </source>
</evidence>
<dbReference type="NCBIfam" id="TIGR00229">
    <property type="entry name" value="sensory_box"/>
    <property type="match status" value="1"/>
</dbReference>
<keyword evidence="6 8" id="KW-0472">Membrane</keyword>
<dbReference type="Pfam" id="PF17200">
    <property type="entry name" value="sCache_2"/>
    <property type="match status" value="1"/>
</dbReference>
<comment type="caution">
    <text evidence="10">The sequence shown here is derived from an EMBL/GenBank/DDBJ whole genome shotgun (WGS) entry which is preliminary data.</text>
</comment>
<dbReference type="Pfam" id="PF13188">
    <property type="entry name" value="PAS_8"/>
    <property type="match status" value="1"/>
</dbReference>
<dbReference type="InterPro" id="IPR000644">
    <property type="entry name" value="CBS_dom"/>
</dbReference>
<dbReference type="SUPFAM" id="SSF55785">
    <property type="entry name" value="PYP-like sensor domain (PAS domain)"/>
    <property type="match status" value="1"/>
</dbReference>
<dbReference type="Pfam" id="PF03445">
    <property type="entry name" value="DUF294"/>
    <property type="match status" value="1"/>
</dbReference>
<keyword evidence="3 8" id="KW-0812">Transmembrane</keyword>
<dbReference type="Proteomes" id="UP000605676">
    <property type="component" value="Unassembled WGS sequence"/>
</dbReference>
<feature type="transmembrane region" description="Helical" evidence="8">
    <location>
        <begin position="6"/>
        <end position="36"/>
    </location>
</feature>
<dbReference type="SMART" id="SM00116">
    <property type="entry name" value="CBS"/>
    <property type="match status" value="2"/>
</dbReference>
<dbReference type="Pfam" id="PF10335">
    <property type="entry name" value="DUF294_C"/>
    <property type="match status" value="1"/>
</dbReference>
<feature type="transmembrane region" description="Helical" evidence="8">
    <location>
        <begin position="197"/>
        <end position="216"/>
    </location>
</feature>
<reference evidence="10 11" key="1">
    <citation type="submission" date="2021-01" db="EMBL/GenBank/DDBJ databases">
        <title>Carboxyliciviraga sp.nov., isolated from coastal sediments.</title>
        <authorList>
            <person name="Lu D."/>
            <person name="Zhang T."/>
        </authorList>
    </citation>
    <scope>NUCLEOTIDE SEQUENCE [LARGE SCALE GENOMIC DNA]</scope>
    <source>
        <strain evidence="10 11">N1Y132</strain>
    </source>
</reference>
<evidence type="ECO:0000313" key="11">
    <source>
        <dbReference type="Proteomes" id="UP000605676"/>
    </source>
</evidence>
<dbReference type="Gene3D" id="3.10.580.10">
    <property type="entry name" value="CBS-domain"/>
    <property type="match status" value="1"/>
</dbReference>
<dbReference type="InterPro" id="IPR035965">
    <property type="entry name" value="PAS-like_dom_sf"/>
</dbReference>
<keyword evidence="11" id="KW-1185">Reference proteome</keyword>
<evidence type="ECO:0000256" key="2">
    <source>
        <dbReference type="ARBA" id="ARBA00022475"/>
    </source>
</evidence>
<dbReference type="InterPro" id="IPR005105">
    <property type="entry name" value="GlnD_Uridyltrans_N"/>
</dbReference>
<feature type="domain" description="CBS" evidence="9">
    <location>
        <begin position="437"/>
        <end position="494"/>
    </location>
</feature>
<dbReference type="Pfam" id="PF00571">
    <property type="entry name" value="CBS"/>
    <property type="match status" value="2"/>
</dbReference>
<keyword evidence="5 8" id="KW-1133">Transmembrane helix</keyword>
<dbReference type="EMBL" id="JAENRR010000005">
    <property type="protein sequence ID" value="MBK3516381.1"/>
    <property type="molecule type" value="Genomic_DNA"/>
</dbReference>
<dbReference type="SMART" id="SM01049">
    <property type="entry name" value="Cache_2"/>
    <property type="match status" value="1"/>
</dbReference>
<dbReference type="PROSITE" id="PS51371">
    <property type="entry name" value="CBS"/>
    <property type="match status" value="2"/>
</dbReference>
<keyword evidence="4" id="KW-0677">Repeat</keyword>
<evidence type="ECO:0000256" key="1">
    <source>
        <dbReference type="ARBA" id="ARBA00004651"/>
    </source>
</evidence>
<evidence type="ECO:0000256" key="5">
    <source>
        <dbReference type="ARBA" id="ARBA00022989"/>
    </source>
</evidence>
<dbReference type="InterPro" id="IPR018821">
    <property type="entry name" value="DUF294_put_nucleoTrafse_sb-bd"/>
</dbReference>
<dbReference type="SUPFAM" id="SSF54631">
    <property type="entry name" value="CBS-domain pair"/>
    <property type="match status" value="1"/>
</dbReference>
<keyword evidence="2" id="KW-1003">Cell membrane</keyword>
<dbReference type="InterPro" id="IPR051462">
    <property type="entry name" value="CBS_domain-containing"/>
</dbReference>
<feature type="domain" description="CBS" evidence="9">
    <location>
        <begin position="373"/>
        <end position="429"/>
    </location>
</feature>
<name>A0ABS1HFD8_9BACT</name>
<dbReference type="RefSeq" id="WP_200463605.1">
    <property type="nucleotide sequence ID" value="NZ_JAENRR010000005.1"/>
</dbReference>
<evidence type="ECO:0000313" key="10">
    <source>
        <dbReference type="EMBL" id="MBK3516381.1"/>
    </source>
</evidence>
<dbReference type="InterPro" id="IPR000014">
    <property type="entry name" value="PAS"/>
</dbReference>
<evidence type="ECO:0000256" key="8">
    <source>
        <dbReference type="SAM" id="Phobius"/>
    </source>
</evidence>
<comment type="subcellular location">
    <subcellularLocation>
        <location evidence="1">Cell membrane</location>
        <topology evidence="1">Multi-pass membrane protein</topology>
    </subcellularLocation>
</comment>
<sequence>MSNNKFQNFFVSIVVPTFLTVILFVISLYFIFIPAYESAIMNKKKEMISELTNTAWSLFEEYENEYKKSNLSREEAQIQAIARVSEIRYGNERKDYFWIINQEPKMIMHPYLPELVGSDLNDYKDANGKKLFVEATKVVEDDSNGFINYMWQWKDDASQIVPKLSYVKEFEPWDWIIGTGIYLDDVEAEIKTLKSRLLRISLLISSIITLILLFVIRQSHLIERKRMRLTDELRLSQQKYKTLVDASTEGTIMFLQKRIIFCNSKFSDLSGYDTYDIQQKNLSDLFTINWEDIKTSLINNKVSASIETDLLCSNGVRKNVVIAVSQVNYNNQDGYIIIPKEVSQKVRLEKEAEKLASELQTSLLLMKQPIKPLIRELISCSPNTSVKEVAHLITKKKCHYMFVKDKGYLMGVITDSDIRKRVLAKDKSINIPAAQIMTAPIVTIPENALLYETHLQFNREEVTSLVTLSDENEFTGFITYHDVTSMQQNTVGYLIKEIAIAETNEELIDIHKKVPVLVNALVQSGDNTANITRIITSITDAITKRIIELGIERVGEAPCAFAFIVLGSEGRMEQSLKTDQDNAIIFEDVPDELLPNVKIYFEELGDFISDSLNNLGYNYCTGGIMASNPKWNQPWSVWKNYFEKWINSNDIESVVEASIFFDLRGIYGSHELVDSLKSYMLDEVRNKKQFLFNMAQSVSNYKSPVGVFGNIVGNNLSSNNKSIDVKMILMPVIKFSRLYTLTYGFDETNTLARIKRLYEEEHIPKIMYEELSLSYNYLMQLRFRFQAADQLKGSEPNNNIDIEELTQIEVGTLKKVFSEVNSIPSKVNADYKSF</sequence>
<evidence type="ECO:0000256" key="7">
    <source>
        <dbReference type="PROSITE-ProRule" id="PRU00703"/>
    </source>
</evidence>
<dbReference type="InterPro" id="IPR046342">
    <property type="entry name" value="CBS_dom_sf"/>
</dbReference>
<proteinExistence type="predicted"/>
<dbReference type="Gene3D" id="3.30.450.20">
    <property type="entry name" value="PAS domain"/>
    <property type="match status" value="2"/>
</dbReference>
<keyword evidence="7" id="KW-0129">CBS domain</keyword>
<evidence type="ECO:0000256" key="3">
    <source>
        <dbReference type="ARBA" id="ARBA00022692"/>
    </source>
</evidence>
<dbReference type="PANTHER" id="PTHR48108:SF34">
    <property type="entry name" value="CBS DOMAIN-CONTAINING PROTEIN YHCV"/>
    <property type="match status" value="1"/>
</dbReference>
<dbReference type="PANTHER" id="PTHR48108">
    <property type="entry name" value="CBS DOMAIN-CONTAINING PROTEIN CBSX2, CHLOROPLASTIC"/>
    <property type="match status" value="1"/>
</dbReference>
<dbReference type="CDD" id="cd05401">
    <property type="entry name" value="NT_GlnE_GlnD_like"/>
    <property type="match status" value="1"/>
</dbReference>
<organism evidence="10 11">
    <name type="scientific">Carboxylicivirga marina</name>
    <dbReference type="NCBI Taxonomy" id="2800988"/>
    <lineage>
        <taxon>Bacteria</taxon>
        <taxon>Pseudomonadati</taxon>
        <taxon>Bacteroidota</taxon>
        <taxon>Bacteroidia</taxon>
        <taxon>Marinilabiliales</taxon>
        <taxon>Marinilabiliaceae</taxon>
        <taxon>Carboxylicivirga</taxon>
    </lineage>
</organism>
<evidence type="ECO:0000256" key="6">
    <source>
        <dbReference type="ARBA" id="ARBA00023136"/>
    </source>
</evidence>
<protein>
    <submittedName>
        <fullName evidence="10">Cache domain-containing protein</fullName>
    </submittedName>
</protein>
<gene>
    <name evidence="10" type="ORF">JIV24_03445</name>
</gene>